<protein>
    <recommendedName>
        <fullName evidence="1">F-box domain-containing protein</fullName>
    </recommendedName>
</protein>
<sequence>MEALDTQLAKIQAAEYALAQKRLQLLGTRNQLALIHRLPLELLAEIFCVYCEEDEQISSLNPTAQLPPQLVVCHVCHHWRELAQSTPRLWTNLEIEMYNGNYPDHISMATKWLSRSGSLPIYIRFSTREDNYTAAKMPVPQGVVQFSTSFLHRCTYLSLRLRLPDLIDLLGLQTIHAPLLESVSLQLADPVDAPLMSTGNSLNVGIVTTFNDCPNLEDVHIGTDYHNVGHAAVPVLESMATIKFPPLYELFLEPYLAIAGSGYHDMLLAANPEQVVVKLASGSVSDESWIGDGSIVSLNQTTQFELEFSNVPHGGSWRFVERLTLPLLDSLRIIYPSFDSLERDMDWEPLHLFPILRDLQVRSSAPLTTFVLCYSSYQLTEEILQFLAVVPMLEDLRLLSCNIVVHPLFEALVYQESSSNALLPALKSFVLGTEVPFFPFADEDTFIADFVLSRWWDPADDREREVCRLCLVDIIIYGRTVDPTVLEPMRICKQNGLDLRVKSVVDAETTADYF</sequence>
<accession>A0A0D0C979</accession>
<dbReference type="Proteomes" id="UP000053593">
    <property type="component" value="Unassembled WGS sequence"/>
</dbReference>
<dbReference type="OrthoDB" id="3270987at2759"/>
<name>A0A0D0C979_9AGAR</name>
<organism evidence="2 3">
    <name type="scientific">Collybiopsis luxurians FD-317 M1</name>
    <dbReference type="NCBI Taxonomy" id="944289"/>
    <lineage>
        <taxon>Eukaryota</taxon>
        <taxon>Fungi</taxon>
        <taxon>Dikarya</taxon>
        <taxon>Basidiomycota</taxon>
        <taxon>Agaricomycotina</taxon>
        <taxon>Agaricomycetes</taxon>
        <taxon>Agaricomycetidae</taxon>
        <taxon>Agaricales</taxon>
        <taxon>Marasmiineae</taxon>
        <taxon>Omphalotaceae</taxon>
        <taxon>Collybiopsis</taxon>
        <taxon>Collybiopsis luxurians</taxon>
    </lineage>
</organism>
<dbReference type="AlphaFoldDB" id="A0A0D0C979"/>
<dbReference type="EMBL" id="KN834865">
    <property type="protein sequence ID" value="KIK51373.1"/>
    <property type="molecule type" value="Genomic_DNA"/>
</dbReference>
<evidence type="ECO:0000313" key="2">
    <source>
        <dbReference type="EMBL" id="KIK51373.1"/>
    </source>
</evidence>
<proteinExistence type="predicted"/>
<dbReference type="Pfam" id="PF12937">
    <property type="entry name" value="F-box-like"/>
    <property type="match status" value="1"/>
</dbReference>
<feature type="domain" description="F-box" evidence="1">
    <location>
        <begin position="35"/>
        <end position="93"/>
    </location>
</feature>
<evidence type="ECO:0000259" key="1">
    <source>
        <dbReference type="Pfam" id="PF12937"/>
    </source>
</evidence>
<dbReference type="InterPro" id="IPR001810">
    <property type="entry name" value="F-box_dom"/>
</dbReference>
<keyword evidence="3" id="KW-1185">Reference proteome</keyword>
<evidence type="ECO:0000313" key="3">
    <source>
        <dbReference type="Proteomes" id="UP000053593"/>
    </source>
</evidence>
<dbReference type="HOGENOM" id="CLU_018544_14_2_1"/>
<reference evidence="2 3" key="1">
    <citation type="submission" date="2014-04" db="EMBL/GenBank/DDBJ databases">
        <title>Evolutionary Origins and Diversification of the Mycorrhizal Mutualists.</title>
        <authorList>
            <consortium name="DOE Joint Genome Institute"/>
            <consortium name="Mycorrhizal Genomics Consortium"/>
            <person name="Kohler A."/>
            <person name="Kuo A."/>
            <person name="Nagy L.G."/>
            <person name="Floudas D."/>
            <person name="Copeland A."/>
            <person name="Barry K.W."/>
            <person name="Cichocki N."/>
            <person name="Veneault-Fourrey C."/>
            <person name="LaButti K."/>
            <person name="Lindquist E.A."/>
            <person name="Lipzen A."/>
            <person name="Lundell T."/>
            <person name="Morin E."/>
            <person name="Murat C."/>
            <person name="Riley R."/>
            <person name="Ohm R."/>
            <person name="Sun H."/>
            <person name="Tunlid A."/>
            <person name="Henrissat B."/>
            <person name="Grigoriev I.V."/>
            <person name="Hibbett D.S."/>
            <person name="Martin F."/>
        </authorList>
    </citation>
    <scope>NUCLEOTIDE SEQUENCE [LARGE SCALE GENOMIC DNA]</scope>
    <source>
        <strain evidence="2 3">FD-317 M1</strain>
    </source>
</reference>
<gene>
    <name evidence="2" type="ORF">GYMLUDRAFT_50607</name>
</gene>
<dbReference type="Gene3D" id="1.20.1280.50">
    <property type="match status" value="1"/>
</dbReference>